<evidence type="ECO:0000259" key="2">
    <source>
        <dbReference type="Pfam" id="PF17408"/>
    </source>
</evidence>
<dbReference type="GO" id="GO:0006633">
    <property type="term" value="P:fatty acid biosynthetic process"/>
    <property type="evidence" value="ECO:0007669"/>
    <property type="project" value="InterPro"/>
</dbReference>
<feature type="domain" description="Malonyl-CoA decarboxylase C-terminal" evidence="1">
    <location>
        <begin position="194"/>
        <end position="492"/>
    </location>
</feature>
<dbReference type="Proteomes" id="UP001142055">
    <property type="component" value="Chromosome 4"/>
</dbReference>
<organism evidence="3 4">
    <name type="scientific">Blomia tropicalis</name>
    <name type="common">Mite</name>
    <dbReference type="NCBI Taxonomy" id="40697"/>
    <lineage>
        <taxon>Eukaryota</taxon>
        <taxon>Metazoa</taxon>
        <taxon>Ecdysozoa</taxon>
        <taxon>Arthropoda</taxon>
        <taxon>Chelicerata</taxon>
        <taxon>Arachnida</taxon>
        <taxon>Acari</taxon>
        <taxon>Acariformes</taxon>
        <taxon>Sarcoptiformes</taxon>
        <taxon>Astigmata</taxon>
        <taxon>Glycyphagoidea</taxon>
        <taxon>Echimyopodidae</taxon>
        <taxon>Blomia</taxon>
    </lineage>
</organism>
<evidence type="ECO:0000313" key="4">
    <source>
        <dbReference type="Proteomes" id="UP001142055"/>
    </source>
</evidence>
<dbReference type="GO" id="GO:0006085">
    <property type="term" value="P:acetyl-CoA biosynthetic process"/>
    <property type="evidence" value="ECO:0007669"/>
    <property type="project" value="TreeGrafter"/>
</dbReference>
<evidence type="ECO:0000313" key="3">
    <source>
        <dbReference type="EMBL" id="KAJ6215679.1"/>
    </source>
</evidence>
<dbReference type="PANTHER" id="PTHR28641:SF1">
    <property type="entry name" value="MALONYL-COA DECARBOXYLASE, MITOCHONDRIAL"/>
    <property type="match status" value="1"/>
</dbReference>
<evidence type="ECO:0000259" key="1">
    <source>
        <dbReference type="Pfam" id="PF05292"/>
    </source>
</evidence>
<dbReference type="FunFam" id="3.40.630.150:FF:000001">
    <property type="entry name" value="Malonyl-CoA decarboxylase, mitochondrial"/>
    <property type="match status" value="1"/>
</dbReference>
<dbReference type="Gene3D" id="3.40.630.150">
    <property type="entry name" value="Malonyl-CoA decarboxylase, catalytic domain"/>
    <property type="match status" value="1"/>
</dbReference>
<dbReference type="OMA" id="AFFHPRI"/>
<dbReference type="GO" id="GO:0005782">
    <property type="term" value="C:peroxisomal matrix"/>
    <property type="evidence" value="ECO:0007669"/>
    <property type="project" value="TreeGrafter"/>
</dbReference>
<dbReference type="GO" id="GO:0005759">
    <property type="term" value="C:mitochondrial matrix"/>
    <property type="evidence" value="ECO:0007669"/>
    <property type="project" value="TreeGrafter"/>
</dbReference>
<dbReference type="InterPro" id="IPR042303">
    <property type="entry name" value="Malonyl_CoA_deC_C_sf"/>
</dbReference>
<dbReference type="GO" id="GO:0050080">
    <property type="term" value="F:malonyl-CoA decarboxylase activity"/>
    <property type="evidence" value="ECO:0007669"/>
    <property type="project" value="InterPro"/>
</dbReference>
<gene>
    <name evidence="3" type="ORF">RDWZM_010179</name>
</gene>
<reference evidence="3" key="1">
    <citation type="submission" date="2022-12" db="EMBL/GenBank/DDBJ databases">
        <title>Genome assemblies of Blomia tropicalis.</title>
        <authorList>
            <person name="Cui Y."/>
        </authorList>
    </citation>
    <scope>NUCLEOTIDE SEQUENCE</scope>
    <source>
        <tissue evidence="3">Adult mites</tissue>
    </source>
</reference>
<comment type="caution">
    <text evidence="3">The sequence shown here is derived from an EMBL/GenBank/DDBJ whole genome shotgun (WGS) entry which is preliminary data.</text>
</comment>
<dbReference type="AlphaFoldDB" id="A0A9Q0RIF6"/>
<dbReference type="InterPro" id="IPR038351">
    <property type="entry name" value="MCD_N_sf"/>
</dbReference>
<dbReference type="Pfam" id="PF05292">
    <property type="entry name" value="MCD"/>
    <property type="match status" value="1"/>
</dbReference>
<dbReference type="GO" id="GO:2001294">
    <property type="term" value="P:malonyl-CoA catabolic process"/>
    <property type="evidence" value="ECO:0007669"/>
    <property type="project" value="TreeGrafter"/>
</dbReference>
<dbReference type="InterPro" id="IPR007956">
    <property type="entry name" value="Malonyl_CoA_deC_C"/>
</dbReference>
<accession>A0A9Q0RIF6</accession>
<dbReference type="PANTHER" id="PTHR28641">
    <property type="match status" value="1"/>
</dbReference>
<keyword evidence="4" id="KW-1185">Reference proteome</keyword>
<dbReference type="Gene3D" id="1.20.140.90">
    <property type="entry name" value="Malonyl-CoA decarboxylase, oligemerization domain"/>
    <property type="match status" value="1"/>
</dbReference>
<feature type="domain" description="Malonyl-CoA decarboxylase N-terminal" evidence="2">
    <location>
        <begin position="114"/>
        <end position="191"/>
    </location>
</feature>
<dbReference type="InterPro" id="IPR035372">
    <property type="entry name" value="MCD_N"/>
</dbReference>
<protein>
    <recommendedName>
        <fullName evidence="5">Malonyl-CoA decarboxylase, mitochondrial</fullName>
    </recommendedName>
</protein>
<name>A0A9Q0RIF6_BLOTA</name>
<dbReference type="EMBL" id="JAPWDV010000004">
    <property type="protein sequence ID" value="KAJ6215679.1"/>
    <property type="molecule type" value="Genomic_DNA"/>
</dbReference>
<evidence type="ECO:0008006" key="5">
    <source>
        <dbReference type="Google" id="ProtNLM"/>
    </source>
</evidence>
<sequence>MFFSSFFHDRNLLTCYTLNIKGYHSNLNLSSSSNESVLQANQLDQLKRLSYLIVKRSTTRQSQFSYAQELCNTYYQCNTAERIAYLCFLANDLYSEFNLVNGAVNSFSSTQTRAESYDPALLIDRLRSQLRPRYHNLFRYISRLDNGVKFLVHLRGDLITAIGNQYFHTQSVKVLLRLMSTELSELLSLWFSVGFLQLQRVTWDSPTSILQKITDYEAVHPIQNWDDLKHRVGLYRRCYMFSHSCLPGEPLVILHVALVPQISSSIQTILATTDDQTNDTQYYNSNQLNDCEDVDLIDAAIFYSISSTQKGLNGIDLGHHMIQQVASELKLEFNGHITQFSSLSPIPNFTEYLISTLKTIQQGGKEADHFRSFWNDDDDDQNQLEQLRSYLSHNIFSSSRSKIINSLWFQLIDVIRSGQWVSHPILVEMLKKPLMKTCAFYLYHEKRRGYALNSVANFHLKNGAVMWRLNWMADSSQNGISNSCGIMINYRYYLEEQQKNSQVYLNEKQIVANEKFLQWL</sequence>
<proteinExistence type="predicted"/>
<dbReference type="InterPro" id="IPR038917">
    <property type="entry name" value="Malonyl_CoA_deC"/>
</dbReference>
<dbReference type="Pfam" id="PF17408">
    <property type="entry name" value="MCD_N"/>
    <property type="match status" value="1"/>
</dbReference>